<gene>
    <name evidence="3" type="ORF">FHX68_2136</name>
</gene>
<evidence type="ECO:0000259" key="2">
    <source>
        <dbReference type="Pfam" id="PF12728"/>
    </source>
</evidence>
<organism evidence="3 4">
    <name type="scientific">Microbacterium lacticum</name>
    <dbReference type="NCBI Taxonomy" id="33885"/>
    <lineage>
        <taxon>Bacteria</taxon>
        <taxon>Bacillati</taxon>
        <taxon>Actinomycetota</taxon>
        <taxon>Actinomycetes</taxon>
        <taxon>Micrococcales</taxon>
        <taxon>Microbacteriaceae</taxon>
        <taxon>Microbacterium</taxon>
    </lineage>
</organism>
<keyword evidence="4" id="KW-1185">Reference proteome</keyword>
<dbReference type="Proteomes" id="UP000319804">
    <property type="component" value="Unassembled WGS sequence"/>
</dbReference>
<protein>
    <submittedName>
        <fullName evidence="3">Helix-turn-helix protein</fullName>
    </submittedName>
</protein>
<dbReference type="AlphaFoldDB" id="A0A4Y3US78"/>
<sequence length="89" mass="9810">MRIVPVTGPHKRPKMLTPGELAAQLGVDVRDLKRLRDEGRGPAYITLTPRTIRYLTSEVADWLSDDTADQRVDQAEPSPTAAPKNTMGV</sequence>
<feature type="region of interest" description="Disordered" evidence="1">
    <location>
        <begin position="66"/>
        <end position="89"/>
    </location>
</feature>
<feature type="domain" description="Helix-turn-helix" evidence="2">
    <location>
        <begin position="15"/>
        <end position="64"/>
    </location>
</feature>
<dbReference type="EMBL" id="VFPS01000003">
    <property type="protein sequence ID" value="TQM98108.1"/>
    <property type="molecule type" value="Genomic_DNA"/>
</dbReference>
<evidence type="ECO:0000313" key="4">
    <source>
        <dbReference type="Proteomes" id="UP000319804"/>
    </source>
</evidence>
<name>A0A4Y3US78_9MICO</name>
<proteinExistence type="predicted"/>
<accession>A0A4Y3US78</accession>
<dbReference type="InterPro" id="IPR009061">
    <property type="entry name" value="DNA-bd_dom_put_sf"/>
</dbReference>
<dbReference type="Pfam" id="PF12728">
    <property type="entry name" value="HTH_17"/>
    <property type="match status" value="1"/>
</dbReference>
<evidence type="ECO:0000313" key="3">
    <source>
        <dbReference type="EMBL" id="TQM98108.1"/>
    </source>
</evidence>
<comment type="caution">
    <text evidence="3">The sequence shown here is derived from an EMBL/GenBank/DDBJ whole genome shotgun (WGS) entry which is preliminary data.</text>
</comment>
<evidence type="ECO:0000256" key="1">
    <source>
        <dbReference type="SAM" id="MobiDB-lite"/>
    </source>
</evidence>
<reference evidence="3 4" key="1">
    <citation type="submission" date="2019-06" db="EMBL/GenBank/DDBJ databases">
        <title>Sequencing the genomes of 1000 actinobacteria strains.</title>
        <authorList>
            <person name="Klenk H.-P."/>
        </authorList>
    </citation>
    <scope>NUCLEOTIDE SEQUENCE [LARGE SCALE GENOMIC DNA]</scope>
    <source>
        <strain evidence="3 4">DSM 20427</strain>
    </source>
</reference>
<dbReference type="InterPro" id="IPR041657">
    <property type="entry name" value="HTH_17"/>
</dbReference>
<dbReference type="SUPFAM" id="SSF46955">
    <property type="entry name" value="Putative DNA-binding domain"/>
    <property type="match status" value="1"/>
</dbReference>